<reference evidence="3" key="1">
    <citation type="submission" date="2019-11" db="EMBL/GenBank/DDBJ databases">
        <authorList>
            <person name="Feng L."/>
        </authorList>
    </citation>
    <scope>NUCLEOTIDE SEQUENCE</scope>
    <source>
        <strain evidence="3">CTertiumLFYP3</strain>
    </source>
</reference>
<gene>
    <name evidence="3" type="ORF">CTLFYP3_00703</name>
</gene>
<keyword evidence="1" id="KW-0812">Transmembrane</keyword>
<evidence type="ECO:0000313" key="3">
    <source>
        <dbReference type="EMBL" id="VYT79683.1"/>
    </source>
</evidence>
<name>A0A6N2ZLZ9_9CLOT</name>
<dbReference type="RefSeq" id="WP_156625074.1">
    <property type="nucleotide sequence ID" value="NZ_CACRTO010000006.1"/>
</dbReference>
<dbReference type="EMBL" id="CACRTO010000006">
    <property type="protein sequence ID" value="VYT79683.1"/>
    <property type="molecule type" value="Genomic_DNA"/>
</dbReference>
<sequence length="240" mass="27339">MANMLIKIGTAIILFMNLFTQVARADSGNLKQCFYIVTEDKNSKDLYEDLNLINSKDIPVLVVIDPDDNINKKNIDVLKTLQDEINLDVILENDKNLEKSYFVIKGYDKELRLSGLCEIQNDKLLYMGESDTSFDFIDIDKDPVKAVSEVNIHKGKDVNYALVVNGDDFNISTLLLANSELEGLPLDISNYSFIIEDPTLMDNIIIYIGYINIVFFSISVIIYLVAIIIFKKWSIKKFLD</sequence>
<organism evidence="3">
    <name type="scientific">Clostridium tertium</name>
    <dbReference type="NCBI Taxonomy" id="1559"/>
    <lineage>
        <taxon>Bacteria</taxon>
        <taxon>Bacillati</taxon>
        <taxon>Bacillota</taxon>
        <taxon>Clostridia</taxon>
        <taxon>Eubacteriales</taxon>
        <taxon>Clostridiaceae</taxon>
        <taxon>Clostridium</taxon>
    </lineage>
</organism>
<protein>
    <submittedName>
        <fullName evidence="3">Uncharacterized protein</fullName>
    </submittedName>
</protein>
<keyword evidence="2" id="KW-0732">Signal</keyword>
<feature type="transmembrane region" description="Helical" evidence="1">
    <location>
        <begin position="204"/>
        <end position="230"/>
    </location>
</feature>
<dbReference type="AlphaFoldDB" id="A0A6N2ZLZ9"/>
<accession>A0A6N2ZLZ9</accession>
<evidence type="ECO:0000256" key="2">
    <source>
        <dbReference type="SAM" id="SignalP"/>
    </source>
</evidence>
<evidence type="ECO:0000256" key="1">
    <source>
        <dbReference type="SAM" id="Phobius"/>
    </source>
</evidence>
<keyword evidence="1" id="KW-0472">Membrane</keyword>
<keyword evidence="1" id="KW-1133">Transmembrane helix</keyword>
<proteinExistence type="predicted"/>
<feature type="signal peptide" evidence="2">
    <location>
        <begin position="1"/>
        <end position="25"/>
    </location>
</feature>
<feature type="chain" id="PRO_5026769936" evidence="2">
    <location>
        <begin position="26"/>
        <end position="240"/>
    </location>
</feature>